<accession>A0ACC5X267</accession>
<organism evidence="1 2">
    <name type="scientific">Pangasianodon gigas</name>
    <name type="common">Mekong giant catfish</name>
    <name type="synonym">Pangasius gigas</name>
    <dbReference type="NCBI Taxonomy" id="30993"/>
    <lineage>
        <taxon>Eukaryota</taxon>
        <taxon>Metazoa</taxon>
        <taxon>Chordata</taxon>
        <taxon>Craniata</taxon>
        <taxon>Vertebrata</taxon>
        <taxon>Euteleostomi</taxon>
        <taxon>Actinopterygii</taxon>
        <taxon>Neopterygii</taxon>
        <taxon>Teleostei</taxon>
        <taxon>Ostariophysi</taxon>
        <taxon>Siluriformes</taxon>
        <taxon>Pangasiidae</taxon>
        <taxon>Pangasianodon</taxon>
    </lineage>
</organism>
<gene>
    <name evidence="1" type="ORF">PGIGA_G00050140</name>
</gene>
<keyword evidence="2" id="KW-1185">Reference proteome</keyword>
<proteinExistence type="predicted"/>
<evidence type="ECO:0000313" key="2">
    <source>
        <dbReference type="Proteomes" id="UP000829447"/>
    </source>
</evidence>
<dbReference type="EMBL" id="CM040466">
    <property type="protein sequence ID" value="MCI4385408.1"/>
    <property type="molecule type" value="Genomic_DNA"/>
</dbReference>
<dbReference type="Proteomes" id="UP000829447">
    <property type="component" value="Linkage Group LG13"/>
</dbReference>
<name>A0ACC5X267_PANGG</name>
<sequence length="255" mass="28697">MGEKVYSAMSQISINAQQWNEGTVFECKATHNSKTFSETWSKCQAAPTSTPQIRLEKPRLMSVLKDSQVTASCVVETEYNTKVSWLVDGKPKRGTATSTRLGETTVSNLTISTEEWKNSRTIKCTAEHRCFGKVDKMIDIIEPVKKTPTVEIRRILADILKGDSSVLECVGRDLPSGELSVTFQANEAMFTEAQYVDLPKGLDTLTVRVTVPKTHQSKDKRFTCQIQQSRSIQWKSNSTVNLFGEEYFSFNIYTI</sequence>
<comment type="caution">
    <text evidence="1">The sequence shown here is derived from an EMBL/GenBank/DDBJ whole genome shotgun (WGS) entry which is preliminary data.</text>
</comment>
<evidence type="ECO:0000313" key="1">
    <source>
        <dbReference type="EMBL" id="MCI4385408.1"/>
    </source>
</evidence>
<reference evidence="1 2" key="1">
    <citation type="journal article" date="2022" name="bioRxiv">
        <title>An ancient truncated duplication of the anti-Mullerian hormone receptor type 2 gene is a potential conserved master sex determinant in the Pangasiidae catfish family.</title>
        <authorList>
            <person name="Wen M."/>
            <person name="Pan Q."/>
            <person name="Jouanno E."/>
            <person name="Montfort J."/>
            <person name="Zahm M."/>
            <person name="Cabau C."/>
            <person name="Klopp C."/>
            <person name="Iampietro C."/>
            <person name="Roques C."/>
            <person name="Bouchez O."/>
            <person name="Castinel A."/>
            <person name="Donnadieu C."/>
            <person name="Parrinello H."/>
            <person name="Poncet C."/>
            <person name="Belmonte E."/>
            <person name="Gautier V."/>
            <person name="Avarre J.-C."/>
            <person name="Dugue R."/>
            <person name="Gustiano R."/>
            <person name="Ha T.T.T."/>
            <person name="Campet M."/>
            <person name="Sriphairoj K."/>
            <person name="Ribolli J."/>
            <person name="de Almeida F.L."/>
            <person name="Desvignes T."/>
            <person name="Postlethwait J.H."/>
            <person name="Bucao C.F."/>
            <person name="Robinson-Rechavi M."/>
            <person name="Bobe J."/>
            <person name="Herpin A."/>
            <person name="Guiguen Y."/>
        </authorList>
    </citation>
    <scope>NUCLEOTIDE SEQUENCE [LARGE SCALE GENOMIC DNA]</scope>
    <source>
        <strain evidence="1">YG-Dec2019</strain>
    </source>
</reference>
<protein>
    <submittedName>
        <fullName evidence="1">Uncharacterized protein</fullName>
    </submittedName>
</protein>